<evidence type="ECO:0000256" key="3">
    <source>
        <dbReference type="ARBA" id="ARBA00022989"/>
    </source>
</evidence>
<organism evidence="6 7">
    <name type="scientific">Caerostris extrusa</name>
    <name type="common">Bark spider</name>
    <name type="synonym">Caerostris bankana</name>
    <dbReference type="NCBI Taxonomy" id="172846"/>
    <lineage>
        <taxon>Eukaryota</taxon>
        <taxon>Metazoa</taxon>
        <taxon>Ecdysozoa</taxon>
        <taxon>Arthropoda</taxon>
        <taxon>Chelicerata</taxon>
        <taxon>Arachnida</taxon>
        <taxon>Araneae</taxon>
        <taxon>Araneomorphae</taxon>
        <taxon>Entelegynae</taxon>
        <taxon>Araneoidea</taxon>
        <taxon>Araneidae</taxon>
        <taxon>Caerostris</taxon>
    </lineage>
</organism>
<evidence type="ECO:0000256" key="1">
    <source>
        <dbReference type="ARBA" id="ARBA00004141"/>
    </source>
</evidence>
<dbReference type="GO" id="GO:0055075">
    <property type="term" value="P:potassium ion homeostasis"/>
    <property type="evidence" value="ECO:0007669"/>
    <property type="project" value="TreeGrafter"/>
</dbReference>
<dbReference type="GO" id="GO:0045202">
    <property type="term" value="C:synapse"/>
    <property type="evidence" value="ECO:0007669"/>
    <property type="project" value="GOC"/>
</dbReference>
<dbReference type="AlphaFoldDB" id="A0AAV4WLK8"/>
<feature type="transmembrane region" description="Helical" evidence="5">
    <location>
        <begin position="35"/>
        <end position="54"/>
    </location>
</feature>
<keyword evidence="4 5" id="KW-0472">Membrane</keyword>
<keyword evidence="3 5" id="KW-1133">Transmembrane helix</keyword>
<comment type="subcellular location">
    <subcellularLocation>
        <location evidence="1">Membrane</location>
        <topology evidence="1">Multi-pass membrane protein</topology>
    </subcellularLocation>
</comment>
<dbReference type="PANTHER" id="PTHR11827:SF73">
    <property type="entry name" value="KAZACHOC, ISOFORM G"/>
    <property type="match status" value="1"/>
</dbReference>
<accession>A0AAV4WLK8</accession>
<proteinExistence type="predicted"/>
<keyword evidence="2 5" id="KW-0812">Transmembrane</keyword>
<evidence type="ECO:0000256" key="4">
    <source>
        <dbReference type="ARBA" id="ARBA00023136"/>
    </source>
</evidence>
<sequence>MYVIGAVEIFLNYMAPSLSLYGDFHDDPAIMYHNFRTYGTILLIIVGIIVFIGVKFVSKFAPVALFCVIVSLFSVYVGVFTNYHGKEGLEICILGDRLLSKTNYTCSKDQNDTNSLFFKYCSEVNKTDKGESLYSCDPYFETHEVTKRLAIPGMSSNVFNNQGFSRCSKSIPAGTLAATITTSLIYLSGVLLFGATFDNLFMRDKFGDSIEVV</sequence>
<evidence type="ECO:0000313" key="6">
    <source>
        <dbReference type="EMBL" id="GIY83781.1"/>
    </source>
</evidence>
<dbReference type="EMBL" id="BPLR01016426">
    <property type="protein sequence ID" value="GIY83781.1"/>
    <property type="molecule type" value="Genomic_DNA"/>
</dbReference>
<dbReference type="PANTHER" id="PTHR11827">
    <property type="entry name" value="SOLUTE CARRIER FAMILY 12, CATION COTRANSPORTERS"/>
    <property type="match status" value="1"/>
</dbReference>
<feature type="transmembrane region" description="Helical" evidence="5">
    <location>
        <begin position="60"/>
        <end position="79"/>
    </location>
</feature>
<gene>
    <name evidence="6" type="primary">SLC12A4</name>
    <name evidence="6" type="ORF">CEXT_576561</name>
</gene>
<dbReference type="InterPro" id="IPR004842">
    <property type="entry name" value="SLC12A_fam"/>
</dbReference>
<evidence type="ECO:0000256" key="2">
    <source>
        <dbReference type="ARBA" id="ARBA00022692"/>
    </source>
</evidence>
<dbReference type="Proteomes" id="UP001054945">
    <property type="component" value="Unassembled WGS sequence"/>
</dbReference>
<feature type="transmembrane region" description="Helical" evidence="5">
    <location>
        <begin position="176"/>
        <end position="197"/>
    </location>
</feature>
<dbReference type="GO" id="GO:0055064">
    <property type="term" value="P:chloride ion homeostasis"/>
    <property type="evidence" value="ECO:0007669"/>
    <property type="project" value="TreeGrafter"/>
</dbReference>
<evidence type="ECO:0000313" key="7">
    <source>
        <dbReference type="Proteomes" id="UP001054945"/>
    </source>
</evidence>
<protein>
    <submittedName>
        <fullName evidence="6">Solute carrier family 12 member 4</fullName>
    </submittedName>
</protein>
<evidence type="ECO:0000256" key="5">
    <source>
        <dbReference type="SAM" id="Phobius"/>
    </source>
</evidence>
<dbReference type="GO" id="GO:1990573">
    <property type="term" value="P:potassium ion import across plasma membrane"/>
    <property type="evidence" value="ECO:0007669"/>
    <property type="project" value="TreeGrafter"/>
</dbReference>
<dbReference type="GO" id="GO:0015379">
    <property type="term" value="F:potassium:chloride symporter activity"/>
    <property type="evidence" value="ECO:0007669"/>
    <property type="project" value="TreeGrafter"/>
</dbReference>
<dbReference type="GO" id="GO:0007268">
    <property type="term" value="P:chemical synaptic transmission"/>
    <property type="evidence" value="ECO:0007669"/>
    <property type="project" value="TreeGrafter"/>
</dbReference>
<dbReference type="GO" id="GO:0006884">
    <property type="term" value="P:cell volume homeostasis"/>
    <property type="evidence" value="ECO:0007669"/>
    <property type="project" value="TreeGrafter"/>
</dbReference>
<comment type="caution">
    <text evidence="6">The sequence shown here is derived from an EMBL/GenBank/DDBJ whole genome shotgun (WGS) entry which is preliminary data.</text>
</comment>
<keyword evidence="7" id="KW-1185">Reference proteome</keyword>
<reference evidence="6 7" key="1">
    <citation type="submission" date="2021-06" db="EMBL/GenBank/DDBJ databases">
        <title>Caerostris extrusa draft genome.</title>
        <authorList>
            <person name="Kono N."/>
            <person name="Arakawa K."/>
        </authorList>
    </citation>
    <scope>NUCLEOTIDE SEQUENCE [LARGE SCALE GENOMIC DNA]</scope>
</reference>
<dbReference type="GO" id="GO:0005886">
    <property type="term" value="C:plasma membrane"/>
    <property type="evidence" value="ECO:0007669"/>
    <property type="project" value="TreeGrafter"/>
</dbReference>
<name>A0AAV4WLK8_CAEEX</name>